<feature type="region of interest" description="Disordered" evidence="8">
    <location>
        <begin position="125"/>
        <end position="184"/>
    </location>
</feature>
<dbReference type="InterPro" id="IPR003593">
    <property type="entry name" value="AAA+_ATPase"/>
</dbReference>
<evidence type="ECO:0000256" key="5">
    <source>
        <dbReference type="ARBA" id="ARBA00022840"/>
    </source>
</evidence>
<feature type="domain" description="ABC transmembrane type-1" evidence="11">
    <location>
        <begin position="204"/>
        <end position="486"/>
    </location>
</feature>
<dbReference type="PANTHER" id="PTHR43394:SF1">
    <property type="entry name" value="ATP-BINDING CASSETTE SUB-FAMILY B MEMBER 10, MITOCHONDRIAL"/>
    <property type="match status" value="1"/>
</dbReference>
<dbReference type="GO" id="GO:0016887">
    <property type="term" value="F:ATP hydrolysis activity"/>
    <property type="evidence" value="ECO:0007669"/>
    <property type="project" value="InterPro"/>
</dbReference>
<dbReference type="Gene3D" id="1.20.1560.10">
    <property type="entry name" value="ABC transporter type 1, transmembrane domain"/>
    <property type="match status" value="1"/>
</dbReference>
<dbReference type="Pfam" id="PF00005">
    <property type="entry name" value="ABC_tran"/>
    <property type="match status" value="1"/>
</dbReference>
<dbReference type="GO" id="GO:0005524">
    <property type="term" value="F:ATP binding"/>
    <property type="evidence" value="ECO:0007669"/>
    <property type="project" value="UniProtKB-KW"/>
</dbReference>
<evidence type="ECO:0000256" key="4">
    <source>
        <dbReference type="ARBA" id="ARBA00022741"/>
    </source>
</evidence>
<dbReference type="PROSITE" id="PS00211">
    <property type="entry name" value="ABC_TRANSPORTER_1"/>
    <property type="match status" value="1"/>
</dbReference>
<feature type="transmembrane region" description="Helical" evidence="9">
    <location>
        <begin position="315"/>
        <end position="334"/>
    </location>
</feature>
<keyword evidence="2" id="KW-0813">Transport</keyword>
<evidence type="ECO:0000256" key="9">
    <source>
        <dbReference type="SAM" id="Phobius"/>
    </source>
</evidence>
<dbReference type="InterPro" id="IPR039421">
    <property type="entry name" value="Type_1_exporter"/>
</dbReference>
<feature type="compositionally biased region" description="Acidic residues" evidence="8">
    <location>
        <begin position="125"/>
        <end position="134"/>
    </location>
</feature>
<dbReference type="OrthoDB" id="6500128at2759"/>
<name>A0A1Z5JWX7_FISSO</name>
<keyword evidence="3 9" id="KW-0812">Transmembrane</keyword>
<dbReference type="FunFam" id="3.40.50.300:FF:000836">
    <property type="entry name" value="ABC transporter B family member 25"/>
    <property type="match status" value="1"/>
</dbReference>
<dbReference type="EMBL" id="BDSP01000131">
    <property type="protein sequence ID" value="GAX18524.1"/>
    <property type="molecule type" value="Genomic_DNA"/>
</dbReference>
<dbReference type="InParanoid" id="A0A1Z5JWX7"/>
<evidence type="ECO:0008006" key="14">
    <source>
        <dbReference type="Google" id="ProtNLM"/>
    </source>
</evidence>
<dbReference type="PROSITE" id="PS50929">
    <property type="entry name" value="ABC_TM1F"/>
    <property type="match status" value="1"/>
</dbReference>
<feature type="region of interest" description="Disordered" evidence="8">
    <location>
        <begin position="500"/>
        <end position="523"/>
    </location>
</feature>
<protein>
    <recommendedName>
        <fullName evidence="14">ATP-binding cassette, subfamily B (MDR/TAP), member 6</fullName>
    </recommendedName>
</protein>
<evidence type="ECO:0000313" key="12">
    <source>
        <dbReference type="EMBL" id="GAX18524.1"/>
    </source>
</evidence>
<gene>
    <name evidence="12" type="ORF">FisN_10Hh277</name>
</gene>
<dbReference type="InterPro" id="IPR027417">
    <property type="entry name" value="P-loop_NTPase"/>
</dbReference>
<dbReference type="PROSITE" id="PS50893">
    <property type="entry name" value="ABC_TRANSPORTER_2"/>
    <property type="match status" value="1"/>
</dbReference>
<dbReference type="GO" id="GO:0016020">
    <property type="term" value="C:membrane"/>
    <property type="evidence" value="ECO:0007669"/>
    <property type="project" value="UniProtKB-SubCell"/>
</dbReference>
<keyword evidence="5" id="KW-0067">ATP-binding</keyword>
<dbReference type="GO" id="GO:0015421">
    <property type="term" value="F:ABC-type oligopeptide transporter activity"/>
    <property type="evidence" value="ECO:0007669"/>
    <property type="project" value="TreeGrafter"/>
</dbReference>
<evidence type="ECO:0000256" key="8">
    <source>
        <dbReference type="SAM" id="MobiDB-lite"/>
    </source>
</evidence>
<feature type="compositionally biased region" description="Basic and acidic residues" evidence="8">
    <location>
        <begin position="513"/>
        <end position="523"/>
    </location>
</feature>
<dbReference type="InterPro" id="IPR036640">
    <property type="entry name" value="ABC1_TM_sf"/>
</dbReference>
<keyword evidence="7 9" id="KW-0472">Membrane</keyword>
<comment type="caution">
    <text evidence="12">The sequence shown here is derived from an EMBL/GenBank/DDBJ whole genome shotgun (WGS) entry which is preliminary data.</text>
</comment>
<evidence type="ECO:0000259" key="10">
    <source>
        <dbReference type="PROSITE" id="PS50893"/>
    </source>
</evidence>
<feature type="transmembrane region" description="Helical" evidence="9">
    <location>
        <begin position="200"/>
        <end position="222"/>
    </location>
</feature>
<feature type="transmembrane region" description="Helical" evidence="9">
    <location>
        <begin position="31"/>
        <end position="49"/>
    </location>
</feature>
<dbReference type="GO" id="GO:0005737">
    <property type="term" value="C:cytoplasm"/>
    <property type="evidence" value="ECO:0007669"/>
    <property type="project" value="UniProtKB-ARBA"/>
</dbReference>
<keyword evidence="6 9" id="KW-1133">Transmembrane helix</keyword>
<feature type="compositionally biased region" description="Basic and acidic residues" evidence="8">
    <location>
        <begin position="135"/>
        <end position="147"/>
    </location>
</feature>
<dbReference type="FunFam" id="1.20.1560.10:FF:000215">
    <property type="entry name" value="ABC transporter B family member 4"/>
    <property type="match status" value="1"/>
</dbReference>
<keyword evidence="13" id="KW-1185">Reference proteome</keyword>
<dbReference type="AlphaFoldDB" id="A0A1Z5JWX7"/>
<evidence type="ECO:0000256" key="1">
    <source>
        <dbReference type="ARBA" id="ARBA00004141"/>
    </source>
</evidence>
<dbReference type="Proteomes" id="UP000198406">
    <property type="component" value="Unassembled WGS sequence"/>
</dbReference>
<keyword evidence="4" id="KW-0547">Nucleotide-binding</keyword>
<feature type="transmembrane region" description="Helical" evidence="9">
    <location>
        <begin position="242"/>
        <end position="266"/>
    </location>
</feature>
<evidence type="ECO:0000259" key="11">
    <source>
        <dbReference type="PROSITE" id="PS50929"/>
    </source>
</evidence>
<dbReference type="InterPro" id="IPR011527">
    <property type="entry name" value="ABC1_TM_dom"/>
</dbReference>
<feature type="compositionally biased region" description="Polar residues" evidence="8">
    <location>
        <begin position="174"/>
        <end position="184"/>
    </location>
</feature>
<feature type="transmembrane region" description="Helical" evidence="9">
    <location>
        <begin position="424"/>
        <end position="450"/>
    </location>
</feature>
<comment type="subcellular location">
    <subcellularLocation>
        <location evidence="1">Membrane</location>
        <topology evidence="1">Multi-pass membrane protein</topology>
    </subcellularLocation>
</comment>
<dbReference type="FunCoup" id="A0A1Z5JWX7">
    <property type="interactions" value="18"/>
</dbReference>
<evidence type="ECO:0000256" key="3">
    <source>
        <dbReference type="ARBA" id="ARBA00022692"/>
    </source>
</evidence>
<dbReference type="SUPFAM" id="SSF52540">
    <property type="entry name" value="P-loop containing nucleoside triphosphate hydrolases"/>
    <property type="match status" value="1"/>
</dbReference>
<reference evidence="12 13" key="1">
    <citation type="journal article" date="2015" name="Plant Cell">
        <title>Oil accumulation by the oleaginous diatom Fistulifera solaris as revealed by the genome and transcriptome.</title>
        <authorList>
            <person name="Tanaka T."/>
            <person name="Maeda Y."/>
            <person name="Veluchamy A."/>
            <person name="Tanaka M."/>
            <person name="Abida H."/>
            <person name="Marechal E."/>
            <person name="Bowler C."/>
            <person name="Muto M."/>
            <person name="Sunaga Y."/>
            <person name="Tanaka M."/>
            <person name="Yoshino T."/>
            <person name="Taniguchi T."/>
            <person name="Fukuda Y."/>
            <person name="Nemoto M."/>
            <person name="Matsumoto M."/>
            <person name="Wong P.S."/>
            <person name="Aburatani S."/>
            <person name="Fujibuchi W."/>
        </authorList>
    </citation>
    <scope>NUCLEOTIDE SEQUENCE [LARGE SCALE GENOMIC DNA]</scope>
    <source>
        <strain evidence="12 13">JPCC DA0580</strain>
    </source>
</reference>
<feature type="compositionally biased region" description="Acidic residues" evidence="8">
    <location>
        <begin position="159"/>
        <end position="169"/>
    </location>
</feature>
<feature type="domain" description="ABC transporter" evidence="10">
    <location>
        <begin position="538"/>
        <end position="778"/>
    </location>
</feature>
<feature type="transmembrane region" description="Helical" evidence="9">
    <location>
        <begin position="340"/>
        <end position="359"/>
    </location>
</feature>
<feature type="transmembrane region" description="Helical" evidence="9">
    <location>
        <begin position="86"/>
        <end position="108"/>
    </location>
</feature>
<dbReference type="PANTHER" id="PTHR43394">
    <property type="entry name" value="ATP-DEPENDENT PERMEASE MDL1, MITOCHONDRIAL"/>
    <property type="match status" value="1"/>
</dbReference>
<dbReference type="InterPro" id="IPR017871">
    <property type="entry name" value="ABC_transporter-like_CS"/>
</dbReference>
<evidence type="ECO:0000256" key="6">
    <source>
        <dbReference type="ARBA" id="ARBA00022989"/>
    </source>
</evidence>
<evidence type="ECO:0000256" key="7">
    <source>
        <dbReference type="ARBA" id="ARBA00023136"/>
    </source>
</evidence>
<dbReference type="Gene3D" id="3.40.50.300">
    <property type="entry name" value="P-loop containing nucleotide triphosphate hydrolases"/>
    <property type="match status" value="1"/>
</dbReference>
<dbReference type="SUPFAM" id="SSF90123">
    <property type="entry name" value="ABC transporter transmembrane region"/>
    <property type="match status" value="1"/>
</dbReference>
<accession>A0A1Z5JWX7</accession>
<dbReference type="Pfam" id="PF00664">
    <property type="entry name" value="ABC_membrane"/>
    <property type="match status" value="1"/>
</dbReference>
<organism evidence="12 13">
    <name type="scientific">Fistulifera solaris</name>
    <name type="common">Oleaginous diatom</name>
    <dbReference type="NCBI Taxonomy" id="1519565"/>
    <lineage>
        <taxon>Eukaryota</taxon>
        <taxon>Sar</taxon>
        <taxon>Stramenopiles</taxon>
        <taxon>Ochrophyta</taxon>
        <taxon>Bacillariophyta</taxon>
        <taxon>Bacillariophyceae</taxon>
        <taxon>Bacillariophycidae</taxon>
        <taxon>Naviculales</taxon>
        <taxon>Naviculaceae</taxon>
        <taxon>Fistulifera</taxon>
    </lineage>
</organism>
<proteinExistence type="predicted"/>
<evidence type="ECO:0000313" key="13">
    <source>
        <dbReference type="Proteomes" id="UP000198406"/>
    </source>
</evidence>
<sequence>MYLTRFFSGLAQAGLFAVAVGWKYQSDESLLVMVILVSQAASNLWLTIPSLSDRDAASVQLCRGALSTSCCTGLTLLILGTLSSSLLFLIGGAWIFVAACAGLMISFWPPTKDDEEEEEVIFQPVNDDDSQEASDNDHFLSWDQHEKDDEEGGYRLLEMDDDDDDDSAHEDEAPTNNESHPSNRIRGTTRLLQLAAPEVFYLYAGCIALLIRLPFSLSIPHFVSTTLSALGHADFHKAQHEILLLFIFGSIDAALDFWCIFLFGYANQRIVRGVRLDLFAKIIRQEVAFFDTHSSGELSSRLSSDCSEMAGDLTWFFRFSVESFVRIVGIVTYLMIRSPTLGACTLCIIPFVAIINKVYGDWLRQNATKVQEALAGANAVAQEAIANIRTVIAFAAEQKEWDRYSHRIDRQFQLNVRQLFMTGVYYMSISTFLINTVVQASLLWIGSLLISQHKLTPEVLLAFMLYQSQLQNETLNLFQSYSSLIKSSGAGDKVFELLDRAPPPPSVNALSVRADESRETDHDEQLENSIQETQKYHVELLGINFCYPSRPNQPVLQNLHLEIPHGKSMALVGCSGCGKTTIINLLQRFYDPTGGSIRIDGMDLKAMDLLQHRRHIGVVTQDPVLFSGTLRDNITYGVRRRVSFEEVQRVARLAHADGFIDRFPDRYETTVGERGVQLSGGQKQRIAIARAILLNPSLLLLDEATSALDAASEQAVQEALEEWWINNRSMTTVIVAHRLRTVQHADCIAFLQDGFVREQGTHDELMKRPNGLYRHMVERAGSNGILPDM</sequence>
<feature type="transmembrane region" description="Helical" evidence="9">
    <location>
        <begin position="61"/>
        <end position="80"/>
    </location>
</feature>
<dbReference type="CDD" id="cd18572">
    <property type="entry name" value="ABC_6TM_TAP"/>
    <property type="match status" value="1"/>
</dbReference>
<dbReference type="SMART" id="SM00382">
    <property type="entry name" value="AAA"/>
    <property type="match status" value="1"/>
</dbReference>
<evidence type="ECO:0000256" key="2">
    <source>
        <dbReference type="ARBA" id="ARBA00022448"/>
    </source>
</evidence>
<dbReference type="InterPro" id="IPR003439">
    <property type="entry name" value="ABC_transporter-like_ATP-bd"/>
</dbReference>